<evidence type="ECO:0000313" key="2">
    <source>
        <dbReference type="Proteomes" id="UP000029221"/>
    </source>
</evidence>
<gene>
    <name evidence="1" type="ORF">JCM19294_1650</name>
</gene>
<keyword evidence="2" id="KW-1185">Reference proteome</keyword>
<dbReference type="AlphaFoldDB" id="A0A090Q8G7"/>
<dbReference type="EMBL" id="BBML01000008">
    <property type="protein sequence ID" value="GAK98028.1"/>
    <property type="molecule type" value="Genomic_DNA"/>
</dbReference>
<reference evidence="1" key="1">
    <citation type="journal article" date="2014" name="Genome Announc.">
        <title>Draft Genome Sequences of Marine Flavobacterium Nonlabens Strains NR17, NR24, NR27, NR32, NR33, and Ara13.</title>
        <authorList>
            <person name="Nakanishi M."/>
            <person name="Meirelles P."/>
            <person name="Suzuki R."/>
            <person name="Takatani N."/>
            <person name="Mino S."/>
            <person name="Suda W."/>
            <person name="Oshima K."/>
            <person name="Hattori M."/>
            <person name="Ohkuma M."/>
            <person name="Hosokawa M."/>
            <person name="Miyashita K."/>
            <person name="Thompson F.L."/>
            <person name="Niwa A."/>
            <person name="Sawabe T."/>
            <person name="Sawabe T."/>
        </authorList>
    </citation>
    <scope>NUCLEOTIDE SEQUENCE [LARGE SCALE GENOMIC DNA]</scope>
    <source>
        <strain evidence="1">JCM 19294</strain>
    </source>
</reference>
<accession>A0A090Q8G7</accession>
<organism evidence="1 2">
    <name type="scientific">Nonlabens tegetincola</name>
    <dbReference type="NCBI Taxonomy" id="323273"/>
    <lineage>
        <taxon>Bacteria</taxon>
        <taxon>Pseudomonadati</taxon>
        <taxon>Bacteroidota</taxon>
        <taxon>Flavobacteriia</taxon>
        <taxon>Flavobacteriales</taxon>
        <taxon>Flavobacteriaceae</taxon>
        <taxon>Nonlabens</taxon>
    </lineage>
</organism>
<dbReference type="Proteomes" id="UP000029221">
    <property type="component" value="Unassembled WGS sequence"/>
</dbReference>
<proteinExistence type="predicted"/>
<name>A0A090Q8G7_9FLAO</name>
<comment type="caution">
    <text evidence="1">The sequence shown here is derived from an EMBL/GenBank/DDBJ whole genome shotgun (WGS) entry which is preliminary data.</text>
</comment>
<protein>
    <submittedName>
        <fullName evidence="1">Uncharacterized protein</fullName>
    </submittedName>
</protein>
<sequence length="70" mass="7941">MFIVLTLALKAQTNGSPLPIANDKVIFLENNGAVSVEAEYFYRQSKSQKRQWYITADYKETKLKASNNAI</sequence>
<evidence type="ECO:0000313" key="1">
    <source>
        <dbReference type="EMBL" id="GAK98028.1"/>
    </source>
</evidence>